<dbReference type="SUPFAM" id="SSF55785">
    <property type="entry name" value="PYP-like sensor domain (PAS domain)"/>
    <property type="match status" value="1"/>
</dbReference>
<reference evidence="2" key="1">
    <citation type="submission" date="2018-10" db="EMBL/GenBank/DDBJ databases">
        <authorList>
            <person name="Plewniak F."/>
        </authorList>
    </citation>
    <scope>NUCLEOTIDE SEQUENCE</scope>
</reference>
<keyword evidence="2" id="KW-0675">Receptor</keyword>
<accession>A0A3P3ZRV6</accession>
<dbReference type="InterPro" id="IPR013655">
    <property type="entry name" value="PAS_fold_3"/>
</dbReference>
<sequence>MKNKLSPTQVEKVMRDNDFIVSMTDVKGRITYGNRIFIEFSGYSWQELAGVQHNIIRHPDMPRCVFKLLWDVIAGGNECHAYVKNLAKDGSFYWVFANVTPLFDPSGQIEGYFSVRRKPRAEGVKVMAGLYQALLEIEQKAGARDAIEASTQVLLKILADKGVGYDEFVLSI</sequence>
<dbReference type="EMBL" id="UOYP01000693">
    <property type="protein sequence ID" value="VAY89641.1"/>
    <property type="molecule type" value="Genomic_DNA"/>
</dbReference>
<dbReference type="AlphaFoldDB" id="A0A3P3ZRV6"/>
<gene>
    <name evidence="2" type="primary">aer</name>
    <name evidence="2" type="ORF">CARN8_7220003</name>
</gene>
<evidence type="ECO:0000313" key="2">
    <source>
        <dbReference type="EMBL" id="VAY89641.1"/>
    </source>
</evidence>
<name>A0A3P3ZRV6_9ZZZZ</name>
<dbReference type="InterPro" id="IPR035965">
    <property type="entry name" value="PAS-like_dom_sf"/>
</dbReference>
<dbReference type="InterPro" id="IPR000014">
    <property type="entry name" value="PAS"/>
</dbReference>
<dbReference type="Gene3D" id="3.30.450.20">
    <property type="entry name" value="PAS domain"/>
    <property type="match status" value="1"/>
</dbReference>
<dbReference type="CDD" id="cd00130">
    <property type="entry name" value="PAS"/>
    <property type="match status" value="1"/>
</dbReference>
<dbReference type="PROSITE" id="PS50112">
    <property type="entry name" value="PAS"/>
    <property type="match status" value="1"/>
</dbReference>
<dbReference type="InterPro" id="IPR001610">
    <property type="entry name" value="PAC"/>
</dbReference>
<dbReference type="Pfam" id="PF08447">
    <property type="entry name" value="PAS_3"/>
    <property type="match status" value="1"/>
</dbReference>
<evidence type="ECO:0000259" key="1">
    <source>
        <dbReference type="PROSITE" id="PS50112"/>
    </source>
</evidence>
<dbReference type="SMART" id="SM00086">
    <property type="entry name" value="PAC"/>
    <property type="match status" value="1"/>
</dbReference>
<protein>
    <submittedName>
        <fullName evidence="2">Aerotaxis receptor</fullName>
    </submittedName>
</protein>
<feature type="domain" description="PAS" evidence="1">
    <location>
        <begin position="6"/>
        <end position="76"/>
    </location>
</feature>
<organism evidence="2">
    <name type="scientific">mine drainage metagenome</name>
    <dbReference type="NCBI Taxonomy" id="410659"/>
    <lineage>
        <taxon>unclassified sequences</taxon>
        <taxon>metagenomes</taxon>
        <taxon>ecological metagenomes</taxon>
    </lineage>
</organism>
<dbReference type="NCBIfam" id="TIGR00229">
    <property type="entry name" value="sensory_box"/>
    <property type="match status" value="1"/>
</dbReference>
<proteinExistence type="predicted"/>